<dbReference type="InterPro" id="IPR029071">
    <property type="entry name" value="Ubiquitin-like_domsf"/>
</dbReference>
<comment type="caution">
    <text evidence="5">The sequence shown here is derived from an EMBL/GenBank/DDBJ whole genome shotgun (WGS) entry which is preliminary data.</text>
</comment>
<keyword evidence="6" id="KW-1185">Reference proteome</keyword>
<dbReference type="PANTHER" id="PTHR10677:SF3">
    <property type="entry name" value="FI07626P-RELATED"/>
    <property type="match status" value="1"/>
</dbReference>
<evidence type="ECO:0000256" key="2">
    <source>
        <dbReference type="SAM" id="MobiDB-lite"/>
    </source>
</evidence>
<dbReference type="Proteomes" id="UP001224775">
    <property type="component" value="Unassembled WGS sequence"/>
</dbReference>
<feature type="domain" description="Ubiquitin-like" evidence="4">
    <location>
        <begin position="14"/>
        <end position="87"/>
    </location>
</feature>
<dbReference type="PROSITE" id="PS50030">
    <property type="entry name" value="UBA"/>
    <property type="match status" value="1"/>
</dbReference>
<evidence type="ECO:0000259" key="3">
    <source>
        <dbReference type="PROSITE" id="PS50030"/>
    </source>
</evidence>
<organism evidence="5 6">
    <name type="scientific">Skeletonema marinoi</name>
    <dbReference type="NCBI Taxonomy" id="267567"/>
    <lineage>
        <taxon>Eukaryota</taxon>
        <taxon>Sar</taxon>
        <taxon>Stramenopiles</taxon>
        <taxon>Ochrophyta</taxon>
        <taxon>Bacillariophyta</taxon>
        <taxon>Coscinodiscophyceae</taxon>
        <taxon>Thalassiosirophycidae</taxon>
        <taxon>Thalassiosirales</taxon>
        <taxon>Skeletonemataceae</taxon>
        <taxon>Skeletonema</taxon>
        <taxon>Skeletonema marinoi-dohrnii complex</taxon>
    </lineage>
</organism>
<dbReference type="PROSITE" id="PS50053">
    <property type="entry name" value="UBIQUITIN_2"/>
    <property type="match status" value="1"/>
</dbReference>
<dbReference type="GO" id="GO:0005829">
    <property type="term" value="C:cytosol"/>
    <property type="evidence" value="ECO:0007669"/>
    <property type="project" value="TreeGrafter"/>
</dbReference>
<feature type="region of interest" description="Disordered" evidence="2">
    <location>
        <begin position="111"/>
        <end position="144"/>
    </location>
</feature>
<evidence type="ECO:0000313" key="5">
    <source>
        <dbReference type="EMBL" id="KAK1737055.1"/>
    </source>
</evidence>
<feature type="compositionally biased region" description="Gly residues" evidence="2">
    <location>
        <begin position="299"/>
        <end position="312"/>
    </location>
</feature>
<dbReference type="EMBL" id="JATAAI010000027">
    <property type="protein sequence ID" value="KAK1737055.1"/>
    <property type="molecule type" value="Genomic_DNA"/>
</dbReference>
<dbReference type="FunFam" id="1.10.8.10:FF:000079">
    <property type="entry name" value="Ubiquitin family protein"/>
    <property type="match status" value="1"/>
</dbReference>
<protein>
    <recommendedName>
        <fullName evidence="1">Ubiquilin</fullName>
    </recommendedName>
</protein>
<sequence length="661" mass="67965">MTGDVTTGNHNLSLKLTIRLSSSTRFDIGSCGSITPSSTIQHVKTIISQCEESDNCAVERQRLIYKGRILSDNARTLADYGIGAGDSSGGGADGIIIYLVKGSAVNTGAAGGAGGAATAATNSAPAPATNAAPTQPPNPMTSNNPFLNFGAPPATGGNNAANPMANLMNSMGGMGAGGGMPDMATFQQEMMNNPQMMQEMMNNPMVQSIMNNPDFMRSMMENNPQMRQVLETNPELRHALEDPELMRRSMEMMRDPSAMQNMMRNQDLAMSQIENMPGGYNALRRMYEDVQEPMMDAMSGGGGGAAATGGGASTSNNNNSGTGGNGTAGATNQAMPNPWGAPTPSSSSGTNTANNVGSGTGGSAAANPFASMMGGMGGMGGFPNTSGGAGAAGVSNPWAANPMMGGNNQQNLDATLQMLENPMMNQMMQSMLNNPEQMRMMMDSNPMMRQLREQNPQMAAMLDNPDTMRAMLEPNNIRAMAQMQQAMGQLSGSFPGMGLGSMPNPSNTAAPPQGGLDFSSLLGGSGASGGGASGGGAANPIFNNPLYANPGAAANPLFGGLGGGQPSSQPAPGQRFRVQLQNLQDMGFTDRSANIRALTSSHGNVNRAIEILLESPPEMGGSDAAAETNAEAAAESSQVADDAAANSGDSEPKDTTEKKND</sequence>
<feature type="compositionally biased region" description="Basic and acidic residues" evidence="2">
    <location>
        <begin position="650"/>
        <end position="661"/>
    </location>
</feature>
<name>A0AAD9D8S9_9STRA</name>
<feature type="compositionally biased region" description="Low complexity" evidence="2">
    <location>
        <begin position="116"/>
        <end position="133"/>
    </location>
</feature>
<dbReference type="SUPFAM" id="SSF54236">
    <property type="entry name" value="Ubiquitin-like"/>
    <property type="match status" value="1"/>
</dbReference>
<dbReference type="Pfam" id="PF00240">
    <property type="entry name" value="ubiquitin"/>
    <property type="match status" value="1"/>
</dbReference>
<reference evidence="5" key="1">
    <citation type="submission" date="2023-06" db="EMBL/GenBank/DDBJ databases">
        <title>Survivors Of The Sea: Transcriptome response of Skeletonema marinoi to long-term dormancy.</title>
        <authorList>
            <person name="Pinder M.I.M."/>
            <person name="Kourtchenko O."/>
            <person name="Robertson E.K."/>
            <person name="Larsson T."/>
            <person name="Maumus F."/>
            <person name="Osuna-Cruz C.M."/>
            <person name="Vancaester E."/>
            <person name="Stenow R."/>
            <person name="Vandepoele K."/>
            <person name="Ploug H."/>
            <person name="Bruchert V."/>
            <person name="Godhe A."/>
            <person name="Topel M."/>
        </authorList>
    </citation>
    <scope>NUCLEOTIDE SEQUENCE</scope>
    <source>
        <strain evidence="5">R05AC</strain>
    </source>
</reference>
<feature type="region of interest" description="Disordered" evidence="2">
    <location>
        <begin position="498"/>
        <end position="522"/>
    </location>
</feature>
<evidence type="ECO:0000313" key="6">
    <source>
        <dbReference type="Proteomes" id="UP001224775"/>
    </source>
</evidence>
<dbReference type="SMART" id="SM00727">
    <property type="entry name" value="STI1"/>
    <property type="match status" value="4"/>
</dbReference>
<dbReference type="InterPro" id="IPR006636">
    <property type="entry name" value="STI1_HS-bd"/>
</dbReference>
<feature type="region of interest" description="Disordered" evidence="2">
    <location>
        <begin position="294"/>
        <end position="360"/>
    </location>
</feature>
<feature type="compositionally biased region" description="Low complexity" evidence="2">
    <location>
        <begin position="624"/>
        <end position="635"/>
    </location>
</feature>
<dbReference type="Pfam" id="PF23195">
    <property type="entry name" value="UBQLN1"/>
    <property type="match status" value="2"/>
</dbReference>
<dbReference type="InterPro" id="IPR015940">
    <property type="entry name" value="UBA"/>
</dbReference>
<evidence type="ECO:0000259" key="4">
    <source>
        <dbReference type="PROSITE" id="PS50053"/>
    </source>
</evidence>
<dbReference type="PANTHER" id="PTHR10677">
    <property type="entry name" value="UBIQUILIN"/>
    <property type="match status" value="1"/>
</dbReference>
<evidence type="ECO:0000256" key="1">
    <source>
        <dbReference type="ARBA" id="ARBA00071717"/>
    </source>
</evidence>
<dbReference type="InterPro" id="IPR015496">
    <property type="entry name" value="Ubiquilin"/>
</dbReference>
<feature type="domain" description="UBA" evidence="3">
    <location>
        <begin position="571"/>
        <end position="615"/>
    </location>
</feature>
<proteinExistence type="predicted"/>
<dbReference type="Gene3D" id="1.10.8.10">
    <property type="entry name" value="DNA helicase RuvA subunit, C-terminal domain"/>
    <property type="match status" value="1"/>
</dbReference>
<dbReference type="Gene3D" id="3.10.20.90">
    <property type="entry name" value="Phosphatidylinositol 3-kinase Catalytic Subunit, Chain A, domain 1"/>
    <property type="match status" value="1"/>
</dbReference>
<dbReference type="SMART" id="SM00165">
    <property type="entry name" value="UBA"/>
    <property type="match status" value="1"/>
</dbReference>
<accession>A0AAD9D8S9</accession>
<dbReference type="SMART" id="SM00213">
    <property type="entry name" value="UBQ"/>
    <property type="match status" value="1"/>
</dbReference>
<dbReference type="FunFam" id="1.10.260.100:FF:000001">
    <property type="entry name" value="Ubiquilin 1"/>
    <property type="match status" value="1"/>
</dbReference>
<dbReference type="SUPFAM" id="SSF46934">
    <property type="entry name" value="UBA-like"/>
    <property type="match status" value="1"/>
</dbReference>
<feature type="region of interest" description="Disordered" evidence="2">
    <location>
        <begin position="614"/>
        <end position="661"/>
    </location>
</feature>
<dbReference type="InterPro" id="IPR009060">
    <property type="entry name" value="UBA-like_sf"/>
</dbReference>
<feature type="compositionally biased region" description="Polar residues" evidence="2">
    <location>
        <begin position="343"/>
        <end position="357"/>
    </location>
</feature>
<dbReference type="AlphaFoldDB" id="A0AAD9D8S9"/>
<dbReference type="Gene3D" id="1.10.260.100">
    <property type="match status" value="2"/>
</dbReference>
<dbReference type="InterPro" id="IPR000626">
    <property type="entry name" value="Ubiquitin-like_dom"/>
</dbReference>
<dbReference type="Pfam" id="PF00627">
    <property type="entry name" value="UBA"/>
    <property type="match status" value="1"/>
</dbReference>
<dbReference type="GO" id="GO:0006511">
    <property type="term" value="P:ubiquitin-dependent protein catabolic process"/>
    <property type="evidence" value="ECO:0007669"/>
    <property type="project" value="TreeGrafter"/>
</dbReference>
<dbReference type="GO" id="GO:0031593">
    <property type="term" value="F:polyubiquitin modification-dependent protein binding"/>
    <property type="evidence" value="ECO:0007669"/>
    <property type="project" value="TreeGrafter"/>
</dbReference>
<gene>
    <name evidence="5" type="ORF">QTG54_012500</name>
</gene>
<dbReference type="CDD" id="cd14399">
    <property type="entry name" value="UBA_PLICs"/>
    <property type="match status" value="1"/>
</dbReference>